<evidence type="ECO:0000313" key="3">
    <source>
        <dbReference type="Proteomes" id="UP001229651"/>
    </source>
</evidence>
<organism evidence="2 3">
    <name type="scientific">Amycolatopsis thermophila</name>
    <dbReference type="NCBI Taxonomy" id="206084"/>
    <lineage>
        <taxon>Bacteria</taxon>
        <taxon>Bacillati</taxon>
        <taxon>Actinomycetota</taxon>
        <taxon>Actinomycetes</taxon>
        <taxon>Pseudonocardiales</taxon>
        <taxon>Pseudonocardiaceae</taxon>
        <taxon>Amycolatopsis</taxon>
    </lineage>
</organism>
<sequence length="100" mass="10642">MITISAIEAGWDNRGLGAGGAAEAVELKKELLSWRINRQPGVSFFLVQRRTLNIVGTAGRTEGNETGPVASLRLTPDKSDTTVPGRFRHGSTGVPGKLAR</sequence>
<dbReference type="RefSeq" id="WP_306999625.1">
    <property type="nucleotide sequence ID" value="NZ_JAUSUT010000001.1"/>
</dbReference>
<evidence type="ECO:0000313" key="2">
    <source>
        <dbReference type="EMBL" id="MDQ0380660.1"/>
    </source>
</evidence>
<keyword evidence="3" id="KW-1185">Reference proteome</keyword>
<dbReference type="Proteomes" id="UP001229651">
    <property type="component" value="Unassembled WGS sequence"/>
</dbReference>
<proteinExistence type="predicted"/>
<reference evidence="2 3" key="1">
    <citation type="submission" date="2023-07" db="EMBL/GenBank/DDBJ databases">
        <title>Sequencing the genomes of 1000 actinobacteria strains.</title>
        <authorList>
            <person name="Klenk H.-P."/>
        </authorList>
    </citation>
    <scope>NUCLEOTIDE SEQUENCE [LARGE SCALE GENOMIC DNA]</scope>
    <source>
        <strain evidence="2 3">DSM 45805</strain>
    </source>
</reference>
<gene>
    <name evidence="2" type="ORF">FB470_004654</name>
</gene>
<accession>A0ABU0EZB1</accession>
<dbReference type="EMBL" id="JAUSUT010000001">
    <property type="protein sequence ID" value="MDQ0380660.1"/>
    <property type="molecule type" value="Genomic_DNA"/>
</dbReference>
<protein>
    <submittedName>
        <fullName evidence="2">Uncharacterized protein</fullName>
    </submittedName>
</protein>
<evidence type="ECO:0000256" key="1">
    <source>
        <dbReference type="SAM" id="MobiDB-lite"/>
    </source>
</evidence>
<feature type="region of interest" description="Disordered" evidence="1">
    <location>
        <begin position="58"/>
        <end position="100"/>
    </location>
</feature>
<name>A0ABU0EZB1_9PSEU</name>
<comment type="caution">
    <text evidence="2">The sequence shown here is derived from an EMBL/GenBank/DDBJ whole genome shotgun (WGS) entry which is preliminary data.</text>
</comment>